<keyword evidence="7 14" id="KW-0067">ATP-binding</keyword>
<dbReference type="EC" id="2.7.13.3" evidence="2"/>
<feature type="modified residue" description="4-aspartylphosphate" evidence="9">
    <location>
        <position position="815"/>
    </location>
</feature>
<evidence type="ECO:0000259" key="12">
    <source>
        <dbReference type="PROSITE" id="PS50109"/>
    </source>
</evidence>
<evidence type="ECO:0000256" key="5">
    <source>
        <dbReference type="ARBA" id="ARBA00022741"/>
    </source>
</evidence>
<dbReference type="InterPro" id="IPR011006">
    <property type="entry name" value="CheY-like_superfamily"/>
</dbReference>
<reference evidence="14 15" key="1">
    <citation type="submission" date="2024-09" db="EMBL/GenBank/DDBJ databases">
        <authorList>
            <person name="Sun Q."/>
            <person name="Mori K."/>
        </authorList>
    </citation>
    <scope>NUCLEOTIDE SEQUENCE [LARGE SCALE GENOMIC DNA]</scope>
    <source>
        <strain evidence="14 15">NCAIM B.02610</strain>
    </source>
</reference>
<evidence type="ECO:0000256" key="8">
    <source>
        <dbReference type="ARBA" id="ARBA00023012"/>
    </source>
</evidence>
<keyword evidence="6" id="KW-0418">Kinase</keyword>
<dbReference type="Gene3D" id="3.30.565.10">
    <property type="entry name" value="Histidine kinase-like ATPase, C-terminal domain"/>
    <property type="match status" value="1"/>
</dbReference>
<dbReference type="Pfam" id="PF05227">
    <property type="entry name" value="CHASE3"/>
    <property type="match status" value="1"/>
</dbReference>
<dbReference type="SMART" id="SM00388">
    <property type="entry name" value="HisKA"/>
    <property type="match status" value="1"/>
</dbReference>
<dbReference type="CDD" id="cd16922">
    <property type="entry name" value="HATPase_EvgS-ArcB-TorS-like"/>
    <property type="match status" value="1"/>
</dbReference>
<dbReference type="PRINTS" id="PR00344">
    <property type="entry name" value="BCTRLSENSOR"/>
</dbReference>
<dbReference type="InterPro" id="IPR001789">
    <property type="entry name" value="Sig_transdc_resp-reg_receiver"/>
</dbReference>
<evidence type="ECO:0000256" key="11">
    <source>
        <dbReference type="SAM" id="Phobius"/>
    </source>
</evidence>
<name>A0ABV6KEB8_9BACI</name>
<keyword evidence="15" id="KW-1185">Reference proteome</keyword>
<dbReference type="PANTHER" id="PTHR45339">
    <property type="entry name" value="HYBRID SIGNAL TRANSDUCTION HISTIDINE KINASE J"/>
    <property type="match status" value="1"/>
</dbReference>
<comment type="caution">
    <text evidence="14">The sequence shown here is derived from an EMBL/GenBank/DDBJ whole genome shotgun (WGS) entry which is preliminary data.</text>
</comment>
<dbReference type="Pfam" id="PF13185">
    <property type="entry name" value="GAF_2"/>
    <property type="match status" value="1"/>
</dbReference>
<feature type="transmembrane region" description="Helical" evidence="11">
    <location>
        <begin position="182"/>
        <end position="204"/>
    </location>
</feature>
<feature type="domain" description="Histidine kinase" evidence="12">
    <location>
        <begin position="500"/>
        <end position="730"/>
    </location>
</feature>
<dbReference type="SUPFAM" id="SSF55781">
    <property type="entry name" value="GAF domain-like"/>
    <property type="match status" value="1"/>
</dbReference>
<keyword evidence="4" id="KW-0808">Transferase</keyword>
<dbReference type="InterPro" id="IPR029016">
    <property type="entry name" value="GAF-like_dom_sf"/>
</dbReference>
<dbReference type="CDD" id="cd00082">
    <property type="entry name" value="HisKA"/>
    <property type="match status" value="1"/>
</dbReference>
<dbReference type="InterPro" id="IPR003661">
    <property type="entry name" value="HisK_dim/P_dom"/>
</dbReference>
<dbReference type="InterPro" id="IPR005467">
    <property type="entry name" value="His_kinase_dom"/>
</dbReference>
<dbReference type="PANTHER" id="PTHR45339:SF1">
    <property type="entry name" value="HYBRID SIGNAL TRANSDUCTION HISTIDINE KINASE J"/>
    <property type="match status" value="1"/>
</dbReference>
<feature type="coiled-coil region" evidence="10">
    <location>
        <begin position="424"/>
        <end position="490"/>
    </location>
</feature>
<dbReference type="Gene3D" id="3.30.450.40">
    <property type="match status" value="1"/>
</dbReference>
<dbReference type="Pfam" id="PF02518">
    <property type="entry name" value="HATPase_c"/>
    <property type="match status" value="1"/>
</dbReference>
<gene>
    <name evidence="14" type="ORF">ACFFHM_12995</name>
</gene>
<proteinExistence type="predicted"/>
<dbReference type="Gene3D" id="6.10.340.10">
    <property type="match status" value="1"/>
</dbReference>
<accession>A0ABV6KEB8</accession>
<keyword evidence="3 9" id="KW-0597">Phosphoprotein</keyword>
<evidence type="ECO:0000259" key="13">
    <source>
        <dbReference type="PROSITE" id="PS50110"/>
    </source>
</evidence>
<dbReference type="SUPFAM" id="SSF55874">
    <property type="entry name" value="ATPase domain of HSP90 chaperone/DNA topoisomerase II/histidine kinase"/>
    <property type="match status" value="1"/>
</dbReference>
<evidence type="ECO:0000256" key="1">
    <source>
        <dbReference type="ARBA" id="ARBA00000085"/>
    </source>
</evidence>
<keyword evidence="11" id="KW-0472">Membrane</keyword>
<comment type="catalytic activity">
    <reaction evidence="1">
        <text>ATP + protein L-histidine = ADP + protein N-phospho-L-histidine.</text>
        <dbReference type="EC" id="2.7.13.3"/>
    </reaction>
</comment>
<dbReference type="InterPro" id="IPR036890">
    <property type="entry name" value="HATPase_C_sf"/>
</dbReference>
<dbReference type="PROSITE" id="PS50110">
    <property type="entry name" value="RESPONSE_REGULATORY"/>
    <property type="match status" value="1"/>
</dbReference>
<dbReference type="GO" id="GO:0005524">
    <property type="term" value="F:ATP binding"/>
    <property type="evidence" value="ECO:0007669"/>
    <property type="project" value="UniProtKB-KW"/>
</dbReference>
<evidence type="ECO:0000313" key="15">
    <source>
        <dbReference type="Proteomes" id="UP001589838"/>
    </source>
</evidence>
<evidence type="ECO:0000256" key="2">
    <source>
        <dbReference type="ARBA" id="ARBA00012438"/>
    </source>
</evidence>
<dbReference type="SMART" id="SM00065">
    <property type="entry name" value="GAF"/>
    <property type="match status" value="1"/>
</dbReference>
<dbReference type="SMART" id="SM00387">
    <property type="entry name" value="HATPase_c"/>
    <property type="match status" value="1"/>
</dbReference>
<feature type="domain" description="Response regulatory" evidence="13">
    <location>
        <begin position="765"/>
        <end position="882"/>
    </location>
</feature>
<dbReference type="CDD" id="cd17546">
    <property type="entry name" value="REC_hyHK_CKI1_RcsC-like"/>
    <property type="match status" value="1"/>
</dbReference>
<keyword evidence="11" id="KW-0812">Transmembrane</keyword>
<dbReference type="SUPFAM" id="SSF52172">
    <property type="entry name" value="CheY-like"/>
    <property type="match status" value="1"/>
</dbReference>
<evidence type="ECO:0000256" key="10">
    <source>
        <dbReference type="SAM" id="Coils"/>
    </source>
</evidence>
<dbReference type="InterPro" id="IPR007891">
    <property type="entry name" value="CHASE3"/>
</dbReference>
<dbReference type="SMART" id="SM00448">
    <property type="entry name" value="REC"/>
    <property type="match status" value="1"/>
</dbReference>
<dbReference type="PROSITE" id="PS50109">
    <property type="entry name" value="HIS_KIN"/>
    <property type="match status" value="1"/>
</dbReference>
<keyword evidence="8" id="KW-0902">Two-component regulatory system</keyword>
<dbReference type="InterPro" id="IPR003018">
    <property type="entry name" value="GAF"/>
</dbReference>
<protein>
    <recommendedName>
        <fullName evidence="2">histidine kinase</fullName>
        <ecNumber evidence="2">2.7.13.3</ecNumber>
    </recommendedName>
</protein>
<dbReference type="Pfam" id="PF00512">
    <property type="entry name" value="HisKA"/>
    <property type="match status" value="1"/>
</dbReference>
<keyword evidence="5" id="KW-0547">Nucleotide-binding</keyword>
<dbReference type="Proteomes" id="UP001589838">
    <property type="component" value="Unassembled WGS sequence"/>
</dbReference>
<keyword evidence="11" id="KW-1133">Transmembrane helix</keyword>
<evidence type="ECO:0000256" key="4">
    <source>
        <dbReference type="ARBA" id="ARBA00022679"/>
    </source>
</evidence>
<dbReference type="InterPro" id="IPR036097">
    <property type="entry name" value="HisK_dim/P_sf"/>
</dbReference>
<dbReference type="CDD" id="cd06225">
    <property type="entry name" value="HAMP"/>
    <property type="match status" value="1"/>
</dbReference>
<organism evidence="14 15">
    <name type="scientific">Halalkalibacter kiskunsagensis</name>
    <dbReference type="NCBI Taxonomy" id="1548599"/>
    <lineage>
        <taxon>Bacteria</taxon>
        <taxon>Bacillati</taxon>
        <taxon>Bacillota</taxon>
        <taxon>Bacilli</taxon>
        <taxon>Bacillales</taxon>
        <taxon>Bacillaceae</taxon>
        <taxon>Halalkalibacter</taxon>
    </lineage>
</organism>
<dbReference type="Gene3D" id="3.40.50.2300">
    <property type="match status" value="1"/>
</dbReference>
<dbReference type="Pfam" id="PF00072">
    <property type="entry name" value="Response_reg"/>
    <property type="match status" value="1"/>
</dbReference>
<evidence type="ECO:0000256" key="7">
    <source>
        <dbReference type="ARBA" id="ARBA00022840"/>
    </source>
</evidence>
<dbReference type="SUPFAM" id="SSF47384">
    <property type="entry name" value="Homodimeric domain of signal transducing histidine kinase"/>
    <property type="match status" value="1"/>
</dbReference>
<evidence type="ECO:0000256" key="9">
    <source>
        <dbReference type="PROSITE-ProRule" id="PRU00169"/>
    </source>
</evidence>
<evidence type="ECO:0000256" key="6">
    <source>
        <dbReference type="ARBA" id="ARBA00022777"/>
    </source>
</evidence>
<dbReference type="EMBL" id="JBHLUX010000033">
    <property type="protein sequence ID" value="MFC0471380.1"/>
    <property type="molecule type" value="Genomic_DNA"/>
</dbReference>
<keyword evidence="10" id="KW-0175">Coiled coil</keyword>
<dbReference type="Gene3D" id="1.10.287.130">
    <property type="match status" value="1"/>
</dbReference>
<dbReference type="InterPro" id="IPR003594">
    <property type="entry name" value="HATPase_dom"/>
</dbReference>
<dbReference type="RefSeq" id="WP_335961844.1">
    <property type="nucleotide sequence ID" value="NZ_JAXBLX010000021.1"/>
</dbReference>
<sequence length="884" mass="99496">MKLTIGKKLLLSFLVLALFFGGTSMAFYYYIDKINHSYSSLIDLRVHILSNTKEIQVLTLEQTNGLRGYLLTESPHFISELRTANDKVNDVITETRTMVTQPESKKDVDELYALNEEFEGKYEELITLYDENQNQQEALDFFMTEVLPIGSKLAPLANLLTERNQHLMDEARAENTALVQDIYRMTIILSISSLILFITIGFAISQNITINLSKIMNVIASFTTTSNNTEDIPKIEVTSQDETGDIAKAFNKMTLTLKEKSWLEHSIAEVATMYQGIHDLETLAEQFMMKITPMVGASYGVFYVKQGSGENESFQSLAFSGKSPTQTHPTRFRYNEGLIGQAALEKRTILLTNLPEDYVQVTSGVGAAKPVSLIIIPVEFEGTVTVVIELASFYRFTQIQETLLTQIASQIGITVNSVKGRMQVENLLQQSKLFTEELQSQSEELQMQQEELLSMNEKLEEQFHQSEQKTQELSKTKQKLEKQAEQLELNSKYKSEFLANMSHELRSPLNSLLILAHLLTENKEGNLTEKQVEYADTISRSGKDLLQLINDILDLAKIESGKMTTTPTEVNVKELCIFVERQFSTLALEKDLAFNVQLSNNLPTKLWTDGHRLQQILTNLLSNAFKFTEEGEVMFHAQIAKLPNHLSTKNSGSILLFTVKDTGIGIPKAKHQLIFQAFQQGDGTTNRKYGGTGLGLSISQEIAELLGGRIEVESKVGEGSTFTFHLPMDESNIETDPTFLINDVAATVDVSDETDDQTPFLKGKTILIVDDDMRNIFALTTALEDKGTDTLFAENGEEGLRLLRKHPEIDLILMDIMMPRMDGYETIQMIRSMPKYQTLPIIALTAKAMKDDKDKCMKAGASDYISKPVFLDQLFSLLQVWLCK</sequence>
<evidence type="ECO:0000256" key="3">
    <source>
        <dbReference type="ARBA" id="ARBA00022553"/>
    </source>
</evidence>
<dbReference type="InterPro" id="IPR004358">
    <property type="entry name" value="Sig_transdc_His_kin-like_C"/>
</dbReference>
<evidence type="ECO:0000313" key="14">
    <source>
        <dbReference type="EMBL" id="MFC0471380.1"/>
    </source>
</evidence>